<evidence type="ECO:0000313" key="2">
    <source>
        <dbReference type="EMBL" id="KXS96219.1"/>
    </source>
</evidence>
<sequence length="394" mass="43945">MSSDSPHNYWQWQQLRPFYNNVASYLARLQQTMDKCGIFRYSANGRREIRITSIAGLLEATVYVCVFATVLWSLSLVLLIMLPITPLLAAVCLPARSTDPLALPWAAWYEMVVWAMHCISTYVRGLVASVYEPQSSRPALSRTEERRWQEAKACGLVTDEEFKNRSFGYHAQSAYGRSDSKTPHRPLAKPRSRRSSRSEPFTPVSSSSTQTLRPVNYDSQDAIRFDESDDEQLVWMAQTFARNVEQAQCLESRRQSPEDGPSRVTSGRNSRSMSPVLSRASLRPGSSGSLTQRHGQARDGAGTSSQNASRPSSFSLGQMDNDYFVGGDISTTWPTLEGSTQPRTPLYGHTRNASTASLASVPEVESEYVGGMSAQRPSRKRTRTGEHVRTVHMA</sequence>
<feature type="region of interest" description="Disordered" evidence="1">
    <location>
        <begin position="173"/>
        <end position="215"/>
    </location>
</feature>
<feature type="compositionally biased region" description="Polar residues" evidence="1">
    <location>
        <begin position="302"/>
        <end position="318"/>
    </location>
</feature>
<dbReference type="AlphaFoldDB" id="A0A139H1F8"/>
<keyword evidence="3" id="KW-1185">Reference proteome</keyword>
<feature type="compositionally biased region" description="Basic and acidic residues" evidence="1">
    <location>
        <begin position="251"/>
        <end position="261"/>
    </location>
</feature>
<feature type="compositionally biased region" description="Polar residues" evidence="1">
    <location>
        <begin position="284"/>
        <end position="294"/>
    </location>
</feature>
<proteinExistence type="predicted"/>
<organism evidence="2 3">
    <name type="scientific">Pseudocercospora eumusae</name>
    <dbReference type="NCBI Taxonomy" id="321146"/>
    <lineage>
        <taxon>Eukaryota</taxon>
        <taxon>Fungi</taxon>
        <taxon>Dikarya</taxon>
        <taxon>Ascomycota</taxon>
        <taxon>Pezizomycotina</taxon>
        <taxon>Dothideomycetes</taxon>
        <taxon>Dothideomycetidae</taxon>
        <taxon>Mycosphaerellales</taxon>
        <taxon>Mycosphaerellaceae</taxon>
        <taxon>Pseudocercospora</taxon>
    </lineage>
</organism>
<dbReference type="Proteomes" id="UP000070133">
    <property type="component" value="Unassembled WGS sequence"/>
</dbReference>
<evidence type="ECO:0000256" key="1">
    <source>
        <dbReference type="SAM" id="MobiDB-lite"/>
    </source>
</evidence>
<dbReference type="EMBL" id="LFZN01000182">
    <property type="protein sequence ID" value="KXS96219.1"/>
    <property type="molecule type" value="Genomic_DNA"/>
</dbReference>
<feature type="compositionally biased region" description="Polar residues" evidence="1">
    <location>
        <begin position="203"/>
        <end position="215"/>
    </location>
</feature>
<feature type="compositionally biased region" description="Basic and acidic residues" evidence="1">
    <location>
        <begin position="383"/>
        <end position="394"/>
    </location>
</feature>
<feature type="compositionally biased region" description="Polar residues" evidence="1">
    <location>
        <begin position="263"/>
        <end position="275"/>
    </location>
</feature>
<protein>
    <submittedName>
        <fullName evidence="2">Uncharacterized protein</fullName>
    </submittedName>
</protein>
<name>A0A139H1F8_9PEZI</name>
<feature type="region of interest" description="Disordered" evidence="1">
    <location>
        <begin position="248"/>
        <end position="319"/>
    </location>
</feature>
<comment type="caution">
    <text evidence="2">The sequence shown here is derived from an EMBL/GenBank/DDBJ whole genome shotgun (WGS) entry which is preliminary data.</text>
</comment>
<feature type="compositionally biased region" description="Basic residues" evidence="1">
    <location>
        <begin position="183"/>
        <end position="195"/>
    </location>
</feature>
<reference evidence="2 3" key="1">
    <citation type="submission" date="2015-07" db="EMBL/GenBank/DDBJ databases">
        <title>Comparative genomics of the Sigatoka disease complex on banana suggests a link between parallel evolutionary changes in Pseudocercospora fijiensis and Pseudocercospora eumusae and increased virulence on the banana host.</title>
        <authorList>
            <person name="Chang T.-C."/>
            <person name="Salvucci A."/>
            <person name="Crous P.W."/>
            <person name="Stergiopoulos I."/>
        </authorList>
    </citation>
    <scope>NUCLEOTIDE SEQUENCE [LARGE SCALE GENOMIC DNA]</scope>
    <source>
        <strain evidence="2 3">CBS 114824</strain>
    </source>
</reference>
<gene>
    <name evidence="2" type="ORF">AC578_9638</name>
</gene>
<feature type="region of interest" description="Disordered" evidence="1">
    <location>
        <begin position="371"/>
        <end position="394"/>
    </location>
</feature>
<accession>A0A139H1F8</accession>
<evidence type="ECO:0000313" key="3">
    <source>
        <dbReference type="Proteomes" id="UP000070133"/>
    </source>
</evidence>